<reference evidence="1" key="1">
    <citation type="submission" date="2020-05" db="EMBL/GenBank/DDBJ databases">
        <authorList>
            <person name="Chiriac C."/>
            <person name="Salcher M."/>
            <person name="Ghai R."/>
            <person name="Kavagutti S V."/>
        </authorList>
    </citation>
    <scope>NUCLEOTIDE SEQUENCE</scope>
</reference>
<sequence>MAVLEVETFTLAAGVDAPAFRALDEQMQEWCYVNRPGLARRTTARAENGSYVVITLFGEASQAVSTYYKNTHAVVAAWSAAITESSRSVAVYSLL</sequence>
<dbReference type="AlphaFoldDB" id="A0A6J6MNQ7"/>
<evidence type="ECO:0000313" key="1">
    <source>
        <dbReference type="EMBL" id="CAB4674534.1"/>
    </source>
</evidence>
<name>A0A6J6MNQ7_9ZZZZ</name>
<gene>
    <name evidence="1" type="ORF">UFOPK2334_00737</name>
    <name evidence="2" type="ORF">UFOPK2870_01148</name>
</gene>
<protein>
    <submittedName>
        <fullName evidence="1">Unannotated protein</fullName>
    </submittedName>
</protein>
<proteinExistence type="predicted"/>
<dbReference type="EMBL" id="CAEZZL010000112">
    <property type="protein sequence ID" value="CAB4767822.1"/>
    <property type="molecule type" value="Genomic_DNA"/>
</dbReference>
<dbReference type="EMBL" id="CAEZXA010000052">
    <property type="protein sequence ID" value="CAB4674534.1"/>
    <property type="molecule type" value="Genomic_DNA"/>
</dbReference>
<organism evidence="1">
    <name type="scientific">freshwater metagenome</name>
    <dbReference type="NCBI Taxonomy" id="449393"/>
    <lineage>
        <taxon>unclassified sequences</taxon>
        <taxon>metagenomes</taxon>
        <taxon>ecological metagenomes</taxon>
    </lineage>
</organism>
<evidence type="ECO:0000313" key="2">
    <source>
        <dbReference type="EMBL" id="CAB4767822.1"/>
    </source>
</evidence>
<accession>A0A6J6MNQ7</accession>